<protein>
    <submittedName>
        <fullName evidence="12">Biotin transport system ATP-binding protein</fullName>
        <ecNumber evidence="12">3.6.3.-</ecNumber>
    </submittedName>
</protein>
<feature type="region of interest" description="Disordered" evidence="10">
    <location>
        <begin position="236"/>
        <end position="284"/>
    </location>
</feature>
<comment type="similarity">
    <text evidence="2">Belongs to the ABC transporter superfamily.</text>
</comment>
<dbReference type="SUPFAM" id="SSF52540">
    <property type="entry name" value="P-loop containing nucleoside triphosphate hydrolases"/>
    <property type="match status" value="1"/>
</dbReference>
<keyword evidence="7" id="KW-1278">Translocase</keyword>
<dbReference type="Proteomes" id="UP000823588">
    <property type="component" value="Unassembled WGS sequence"/>
</dbReference>
<dbReference type="InterPro" id="IPR015856">
    <property type="entry name" value="ABC_transpr_CbiO/EcfA_su"/>
</dbReference>
<dbReference type="Pfam" id="PF00005">
    <property type="entry name" value="ABC_tran"/>
    <property type="match status" value="1"/>
</dbReference>
<keyword evidence="13" id="KW-1185">Reference proteome</keyword>
<evidence type="ECO:0000256" key="3">
    <source>
        <dbReference type="ARBA" id="ARBA00022448"/>
    </source>
</evidence>
<dbReference type="InterPro" id="IPR050095">
    <property type="entry name" value="ECF_ABC_transporter_ATP-bd"/>
</dbReference>
<dbReference type="EMBL" id="JAGGKQ010000004">
    <property type="protein sequence ID" value="MBP1921855.1"/>
    <property type="molecule type" value="Genomic_DNA"/>
</dbReference>
<dbReference type="RefSeq" id="WP_209483461.1">
    <property type="nucleotide sequence ID" value="NZ_JAGGKQ010000004.1"/>
</dbReference>
<comment type="caution">
    <text evidence="12">The sequence shown here is derived from an EMBL/GenBank/DDBJ whole genome shotgun (WGS) entry which is preliminary data.</text>
</comment>
<evidence type="ECO:0000256" key="9">
    <source>
        <dbReference type="ARBA" id="ARBA00025157"/>
    </source>
</evidence>
<dbReference type="FunFam" id="3.40.50.300:FF:000224">
    <property type="entry name" value="Energy-coupling factor transporter ATP-binding protein EcfA"/>
    <property type="match status" value="1"/>
</dbReference>
<name>A0A8T4GFL7_9EURY</name>
<dbReference type="PANTHER" id="PTHR43553">
    <property type="entry name" value="HEAVY METAL TRANSPORTER"/>
    <property type="match status" value="1"/>
</dbReference>
<keyword evidence="6 12" id="KW-0067">ATP-binding</keyword>
<keyword evidence="3" id="KW-0813">Transport</keyword>
<keyword evidence="12" id="KW-0378">Hydrolase</keyword>
<comment type="function">
    <text evidence="9">Probably part of an ABC transporter complex. Responsible for energy coupling to the transport system.</text>
</comment>
<proteinExistence type="inferred from homology"/>
<evidence type="ECO:0000313" key="13">
    <source>
        <dbReference type="Proteomes" id="UP000823588"/>
    </source>
</evidence>
<dbReference type="GO" id="GO:0005524">
    <property type="term" value="F:ATP binding"/>
    <property type="evidence" value="ECO:0007669"/>
    <property type="project" value="UniProtKB-KW"/>
</dbReference>
<evidence type="ECO:0000256" key="8">
    <source>
        <dbReference type="ARBA" id="ARBA00023136"/>
    </source>
</evidence>
<feature type="domain" description="ABC transporter" evidence="11">
    <location>
        <begin position="2"/>
        <end position="245"/>
    </location>
</feature>
<gene>
    <name evidence="12" type="ORF">J2751_000852</name>
</gene>
<keyword evidence="4" id="KW-1003">Cell membrane</keyword>
<evidence type="ECO:0000256" key="4">
    <source>
        <dbReference type="ARBA" id="ARBA00022475"/>
    </source>
</evidence>
<evidence type="ECO:0000256" key="5">
    <source>
        <dbReference type="ARBA" id="ARBA00022741"/>
    </source>
</evidence>
<evidence type="ECO:0000313" key="12">
    <source>
        <dbReference type="EMBL" id="MBP1921855.1"/>
    </source>
</evidence>
<dbReference type="GO" id="GO:0042626">
    <property type="term" value="F:ATPase-coupled transmembrane transporter activity"/>
    <property type="evidence" value="ECO:0007669"/>
    <property type="project" value="TreeGrafter"/>
</dbReference>
<dbReference type="CDD" id="cd03225">
    <property type="entry name" value="ABC_cobalt_CbiO_domain1"/>
    <property type="match status" value="1"/>
</dbReference>
<dbReference type="GO" id="GO:0016887">
    <property type="term" value="F:ATP hydrolysis activity"/>
    <property type="evidence" value="ECO:0007669"/>
    <property type="project" value="InterPro"/>
</dbReference>
<dbReference type="AlphaFoldDB" id="A0A8T4GFL7"/>
<dbReference type="GO" id="GO:0043190">
    <property type="term" value="C:ATP-binding cassette (ABC) transporter complex"/>
    <property type="evidence" value="ECO:0007669"/>
    <property type="project" value="TreeGrafter"/>
</dbReference>
<organism evidence="12 13">
    <name type="scientific">Halorubrum alkaliphilum</name>
    <dbReference type="NCBI Taxonomy" id="261290"/>
    <lineage>
        <taxon>Archaea</taxon>
        <taxon>Methanobacteriati</taxon>
        <taxon>Methanobacteriota</taxon>
        <taxon>Stenosarchaea group</taxon>
        <taxon>Halobacteria</taxon>
        <taxon>Halobacteriales</taxon>
        <taxon>Haloferacaceae</taxon>
        <taxon>Halorubrum</taxon>
    </lineage>
</organism>
<evidence type="ECO:0000256" key="2">
    <source>
        <dbReference type="ARBA" id="ARBA00005417"/>
    </source>
</evidence>
<keyword evidence="5" id="KW-0547">Nucleotide-binding</keyword>
<dbReference type="SMART" id="SM00382">
    <property type="entry name" value="AAA"/>
    <property type="match status" value="1"/>
</dbReference>
<feature type="compositionally biased region" description="Low complexity" evidence="10">
    <location>
        <begin position="274"/>
        <end position="284"/>
    </location>
</feature>
<evidence type="ECO:0000256" key="7">
    <source>
        <dbReference type="ARBA" id="ARBA00022967"/>
    </source>
</evidence>
<reference evidence="12" key="1">
    <citation type="submission" date="2021-03" db="EMBL/GenBank/DDBJ databases">
        <title>Genomic Encyclopedia of Type Strains, Phase IV (KMG-IV): sequencing the most valuable type-strain genomes for metagenomic binning, comparative biology and taxonomic classification.</title>
        <authorList>
            <person name="Goeker M."/>
        </authorList>
    </citation>
    <scope>NUCLEOTIDE SEQUENCE</scope>
    <source>
        <strain evidence="12">DSM 23564</strain>
    </source>
</reference>
<dbReference type="InterPro" id="IPR003593">
    <property type="entry name" value="AAA+_ATPase"/>
</dbReference>
<sequence>MIEVDGVTCRYESGGGRSTGDGSDGVVAVDDVSVSIPDGEFLVVAGANGSGKTTLVRTFNGLVRPDDGEVAVNGTSVGEDLVAARTTVGMVFQDPRDQIVAATVGGDVAFGPENLGRSHAEIDRRVEEALAAVNMSGRADERVETLSGGERERVAIAGALAMEPDHLVLDEPFTGLDEPARRSVVDRLRALHREGTSVVVVTHDLRDVIDLADRVVGLSRGRVVVDAPPAEAVGTLSGLDVRVPESCAPKDESGAGEGGSEPRGGGSGPHRDGSGSPKTGSGSP</sequence>
<keyword evidence="8" id="KW-0472">Membrane</keyword>
<accession>A0A8T4GFL7</accession>
<comment type="subcellular location">
    <subcellularLocation>
        <location evidence="1">Cell membrane</location>
        <topology evidence="1">Peripheral membrane protein</topology>
    </subcellularLocation>
</comment>
<feature type="compositionally biased region" description="Gly residues" evidence="10">
    <location>
        <begin position="255"/>
        <end position="268"/>
    </location>
</feature>
<evidence type="ECO:0000256" key="1">
    <source>
        <dbReference type="ARBA" id="ARBA00004202"/>
    </source>
</evidence>
<evidence type="ECO:0000256" key="10">
    <source>
        <dbReference type="SAM" id="MobiDB-lite"/>
    </source>
</evidence>
<dbReference type="InterPro" id="IPR003439">
    <property type="entry name" value="ABC_transporter-like_ATP-bd"/>
</dbReference>
<dbReference type="OrthoDB" id="35850at2157"/>
<evidence type="ECO:0000259" key="11">
    <source>
        <dbReference type="PROSITE" id="PS50893"/>
    </source>
</evidence>
<dbReference type="EC" id="3.6.3.-" evidence="12"/>
<dbReference type="Gene3D" id="3.40.50.300">
    <property type="entry name" value="P-loop containing nucleotide triphosphate hydrolases"/>
    <property type="match status" value="1"/>
</dbReference>
<evidence type="ECO:0000256" key="6">
    <source>
        <dbReference type="ARBA" id="ARBA00022840"/>
    </source>
</evidence>
<dbReference type="InterPro" id="IPR027417">
    <property type="entry name" value="P-loop_NTPase"/>
</dbReference>
<dbReference type="PROSITE" id="PS50893">
    <property type="entry name" value="ABC_TRANSPORTER_2"/>
    <property type="match status" value="1"/>
</dbReference>
<dbReference type="PANTHER" id="PTHR43553:SF24">
    <property type="entry name" value="ENERGY-COUPLING FACTOR TRANSPORTER ATP-BINDING PROTEIN ECFA1"/>
    <property type="match status" value="1"/>
</dbReference>